<dbReference type="Pfam" id="PF14559">
    <property type="entry name" value="TPR_19"/>
    <property type="match status" value="1"/>
</dbReference>
<protein>
    <submittedName>
        <fullName evidence="3">Uncharacterized protein</fullName>
    </submittedName>
</protein>
<organism evidence="3">
    <name type="scientific">marine sediment metagenome</name>
    <dbReference type="NCBI Taxonomy" id="412755"/>
    <lineage>
        <taxon>unclassified sequences</taxon>
        <taxon>metagenomes</taxon>
        <taxon>ecological metagenomes</taxon>
    </lineage>
</organism>
<dbReference type="InterPro" id="IPR051685">
    <property type="entry name" value="Ycf3/AcsC/BcsC/TPR_MFPF"/>
</dbReference>
<gene>
    <name evidence="3" type="ORF">S01H1_24111</name>
</gene>
<dbReference type="PROSITE" id="PS50005">
    <property type="entry name" value="TPR"/>
    <property type="match status" value="1"/>
</dbReference>
<feature type="non-terminal residue" evidence="3">
    <location>
        <position position="1"/>
    </location>
</feature>
<accession>X0TBN2</accession>
<dbReference type="Pfam" id="PF13176">
    <property type="entry name" value="TPR_7"/>
    <property type="match status" value="1"/>
</dbReference>
<dbReference type="PANTHER" id="PTHR44943:SF8">
    <property type="entry name" value="TPR REPEAT-CONTAINING PROTEIN MJ0263"/>
    <property type="match status" value="1"/>
</dbReference>
<keyword evidence="1" id="KW-0677">Repeat</keyword>
<sequence>YIYLAKRQYEKAVAEVEQAVTLSPNDADVRAHMANIFKFVGKREEAINLAKQAIRLNPFPQSYYFTFLGEALCLAGQYEEAIKAYKKAL</sequence>
<dbReference type="AlphaFoldDB" id="X0TBN2"/>
<evidence type="ECO:0000313" key="3">
    <source>
        <dbReference type="EMBL" id="GAF90928.1"/>
    </source>
</evidence>
<name>X0TBN2_9ZZZZ</name>
<evidence type="ECO:0000256" key="2">
    <source>
        <dbReference type="ARBA" id="ARBA00022803"/>
    </source>
</evidence>
<feature type="non-terminal residue" evidence="3">
    <location>
        <position position="89"/>
    </location>
</feature>
<dbReference type="Gene3D" id="1.25.40.10">
    <property type="entry name" value="Tetratricopeptide repeat domain"/>
    <property type="match status" value="1"/>
</dbReference>
<proteinExistence type="predicted"/>
<evidence type="ECO:0000256" key="1">
    <source>
        <dbReference type="ARBA" id="ARBA00022737"/>
    </source>
</evidence>
<dbReference type="PROSITE" id="PS50293">
    <property type="entry name" value="TPR_REGION"/>
    <property type="match status" value="1"/>
</dbReference>
<dbReference type="PANTHER" id="PTHR44943">
    <property type="entry name" value="CELLULOSE SYNTHASE OPERON PROTEIN C"/>
    <property type="match status" value="1"/>
</dbReference>
<dbReference type="InterPro" id="IPR011990">
    <property type="entry name" value="TPR-like_helical_dom_sf"/>
</dbReference>
<reference evidence="3" key="1">
    <citation type="journal article" date="2014" name="Front. Microbiol.">
        <title>High frequency of phylogenetically diverse reductive dehalogenase-homologous genes in deep subseafloor sedimentary metagenomes.</title>
        <authorList>
            <person name="Kawai M."/>
            <person name="Futagami T."/>
            <person name="Toyoda A."/>
            <person name="Takaki Y."/>
            <person name="Nishi S."/>
            <person name="Hori S."/>
            <person name="Arai W."/>
            <person name="Tsubouchi T."/>
            <person name="Morono Y."/>
            <person name="Uchiyama I."/>
            <person name="Ito T."/>
            <person name="Fujiyama A."/>
            <person name="Inagaki F."/>
            <person name="Takami H."/>
        </authorList>
    </citation>
    <scope>NUCLEOTIDE SEQUENCE</scope>
    <source>
        <strain evidence="3">Expedition CK06-06</strain>
    </source>
</reference>
<keyword evidence="2" id="KW-0802">TPR repeat</keyword>
<dbReference type="EMBL" id="BARS01014190">
    <property type="protein sequence ID" value="GAF90928.1"/>
    <property type="molecule type" value="Genomic_DNA"/>
</dbReference>
<comment type="caution">
    <text evidence="3">The sequence shown here is derived from an EMBL/GenBank/DDBJ whole genome shotgun (WGS) entry which is preliminary data.</text>
</comment>
<dbReference type="SUPFAM" id="SSF48452">
    <property type="entry name" value="TPR-like"/>
    <property type="match status" value="1"/>
</dbReference>
<dbReference type="InterPro" id="IPR019734">
    <property type="entry name" value="TPR_rpt"/>
</dbReference>